<evidence type="ECO:0008006" key="4">
    <source>
        <dbReference type="Google" id="ProtNLM"/>
    </source>
</evidence>
<dbReference type="OrthoDB" id="5876637at2759"/>
<dbReference type="InterPro" id="IPR026680">
    <property type="entry name" value="CCDC137"/>
</dbReference>
<feature type="region of interest" description="Disordered" evidence="1">
    <location>
        <begin position="228"/>
        <end position="277"/>
    </location>
</feature>
<evidence type="ECO:0000313" key="2">
    <source>
        <dbReference type="EMBL" id="CAH0563595.1"/>
    </source>
</evidence>
<sequence>MGRKIPGRKHHGVRDPEKQAAVRFDKIKDKINAPPSHPDAQDIPKSLSRIMELKDKVKSGYYYGKSKKNVKKVVEVKKVVKPVKNKGDSKKAVNIVEEKPIPEFKQRPGENDRHFLLRVNRICQSVQREAAFEEKYGVDIKRNAETGQVEEVKKRPKDELQVLINKAKKESKDKQNKKKKKKKKDEGPKLSKSQKWQLKKNEKKNKKAEKPMDFNDFKDEVKFGEIVHAPPTLSAPRRVTKLESAPRPGSKQLLLKSMLEPKNNNNNTIKEQKSEKVVKNSLKKLKEIKNKTIDKKGKRKDLPNALRRQLDKQQKEIIEAYKQLKAKKYGS</sequence>
<gene>
    <name evidence="2" type="ORF">MELIAE_LOCUS12375</name>
</gene>
<proteinExistence type="predicted"/>
<name>A0A9P0BHV2_BRAAE</name>
<dbReference type="EMBL" id="OV121140">
    <property type="protein sequence ID" value="CAH0563595.1"/>
    <property type="molecule type" value="Genomic_DNA"/>
</dbReference>
<feature type="region of interest" description="Disordered" evidence="1">
    <location>
        <begin position="289"/>
        <end position="314"/>
    </location>
</feature>
<reference evidence="2" key="1">
    <citation type="submission" date="2021-12" db="EMBL/GenBank/DDBJ databases">
        <authorList>
            <person name="King R."/>
        </authorList>
    </citation>
    <scope>NUCLEOTIDE SEQUENCE</scope>
</reference>
<feature type="compositionally biased region" description="Basic residues" evidence="1">
    <location>
        <begin position="1"/>
        <end position="12"/>
    </location>
</feature>
<feature type="compositionally biased region" description="Basic and acidic residues" evidence="1">
    <location>
        <begin position="143"/>
        <end position="160"/>
    </location>
</feature>
<dbReference type="GO" id="GO:0005634">
    <property type="term" value="C:nucleus"/>
    <property type="evidence" value="ECO:0007669"/>
    <property type="project" value="TreeGrafter"/>
</dbReference>
<dbReference type="PANTHER" id="PTHR21838">
    <property type="entry name" value="COILED-COIL DOMAIN-CONTAINING PROTEIN 137"/>
    <property type="match status" value="1"/>
</dbReference>
<dbReference type="PANTHER" id="PTHR21838:SF2">
    <property type="entry name" value="COILED-COIL DOMAIN-CONTAINING PROTEIN 137"/>
    <property type="match status" value="1"/>
</dbReference>
<evidence type="ECO:0000313" key="3">
    <source>
        <dbReference type="Proteomes" id="UP001154078"/>
    </source>
</evidence>
<organism evidence="2 3">
    <name type="scientific">Brassicogethes aeneus</name>
    <name type="common">Rape pollen beetle</name>
    <name type="synonym">Meligethes aeneus</name>
    <dbReference type="NCBI Taxonomy" id="1431903"/>
    <lineage>
        <taxon>Eukaryota</taxon>
        <taxon>Metazoa</taxon>
        <taxon>Ecdysozoa</taxon>
        <taxon>Arthropoda</taxon>
        <taxon>Hexapoda</taxon>
        <taxon>Insecta</taxon>
        <taxon>Pterygota</taxon>
        <taxon>Neoptera</taxon>
        <taxon>Endopterygota</taxon>
        <taxon>Coleoptera</taxon>
        <taxon>Polyphaga</taxon>
        <taxon>Cucujiformia</taxon>
        <taxon>Nitidulidae</taxon>
        <taxon>Meligethinae</taxon>
        <taxon>Brassicogethes</taxon>
    </lineage>
</organism>
<evidence type="ECO:0000256" key="1">
    <source>
        <dbReference type="SAM" id="MobiDB-lite"/>
    </source>
</evidence>
<accession>A0A9P0BHV2</accession>
<feature type="region of interest" description="Disordered" evidence="1">
    <location>
        <begin position="1"/>
        <end position="20"/>
    </location>
</feature>
<protein>
    <recommendedName>
        <fullName evidence="4">Coiled-coil domain-containing protein 137</fullName>
    </recommendedName>
</protein>
<feature type="region of interest" description="Disordered" evidence="1">
    <location>
        <begin position="143"/>
        <end position="214"/>
    </location>
</feature>
<dbReference type="AlphaFoldDB" id="A0A9P0BHV2"/>
<dbReference type="Proteomes" id="UP001154078">
    <property type="component" value="Chromosome 9"/>
</dbReference>
<keyword evidence="3" id="KW-1185">Reference proteome</keyword>
<feature type="compositionally biased region" description="Basic residues" evidence="1">
    <location>
        <begin position="197"/>
        <end position="207"/>
    </location>
</feature>